<dbReference type="PROSITE" id="PS50931">
    <property type="entry name" value="HTH_LYSR"/>
    <property type="match status" value="1"/>
</dbReference>
<dbReference type="EMBL" id="BRXS01000002">
    <property type="protein sequence ID" value="GLC24928.1"/>
    <property type="molecule type" value="Genomic_DNA"/>
</dbReference>
<feature type="domain" description="HTH lysR-type" evidence="5">
    <location>
        <begin position="5"/>
        <end position="62"/>
    </location>
</feature>
<dbReference type="InterPro" id="IPR005119">
    <property type="entry name" value="LysR_subst-bd"/>
</dbReference>
<dbReference type="InterPro" id="IPR036390">
    <property type="entry name" value="WH_DNA-bd_sf"/>
</dbReference>
<dbReference type="Pfam" id="PF00126">
    <property type="entry name" value="HTH_1"/>
    <property type="match status" value="1"/>
</dbReference>
<name>A0AA37V9Z9_9BACT</name>
<sequence length="318" mass="34220">MFTGMELRHLRYFVTVVAEGNLARAAARLRVAQSALSRQIQDLERELGAPLLARLPRGMQPTEAGRVFLAHAQRALAAADAGAHAVRDVVAGAAGTLRIGTVDWGEHVARIGLAVDCLRARMPAATVTFDPTAWTEQPAAIAAGRMDAGFCPAVRLTDLPSALDGEALAEEPVDRVVLSSTHPLARHEAVTLRELVEVPMLLPERAVYPAMYDHCVAELRRSGREPRVIVAPPSPAASAGLVAAGAGFILGFRSLMRTPPPGTVVLPIRDASITVRLFALRRKDDERPLVRAFLACLRDAYHEQHPHESADESAASWS</sequence>
<dbReference type="Gene3D" id="1.10.10.10">
    <property type="entry name" value="Winged helix-like DNA-binding domain superfamily/Winged helix DNA-binding domain"/>
    <property type="match status" value="1"/>
</dbReference>
<evidence type="ECO:0000256" key="4">
    <source>
        <dbReference type="ARBA" id="ARBA00023163"/>
    </source>
</evidence>
<evidence type="ECO:0000256" key="2">
    <source>
        <dbReference type="ARBA" id="ARBA00023015"/>
    </source>
</evidence>
<keyword evidence="3" id="KW-0238">DNA-binding</keyword>
<dbReference type="AlphaFoldDB" id="A0AA37V9Z9"/>
<dbReference type="Pfam" id="PF03466">
    <property type="entry name" value="LysR_substrate"/>
    <property type="match status" value="1"/>
</dbReference>
<dbReference type="GO" id="GO:0003677">
    <property type="term" value="F:DNA binding"/>
    <property type="evidence" value="ECO:0007669"/>
    <property type="project" value="UniProtKB-KW"/>
</dbReference>
<evidence type="ECO:0000313" key="6">
    <source>
        <dbReference type="EMBL" id="GLC24928.1"/>
    </source>
</evidence>
<organism evidence="6 7">
    <name type="scientific">Roseisolibacter agri</name>
    <dbReference type="NCBI Taxonomy" id="2014610"/>
    <lineage>
        <taxon>Bacteria</taxon>
        <taxon>Pseudomonadati</taxon>
        <taxon>Gemmatimonadota</taxon>
        <taxon>Gemmatimonadia</taxon>
        <taxon>Gemmatimonadales</taxon>
        <taxon>Gemmatimonadaceae</taxon>
        <taxon>Roseisolibacter</taxon>
    </lineage>
</organism>
<gene>
    <name evidence="6" type="ORF">rosag_14410</name>
</gene>
<evidence type="ECO:0000313" key="7">
    <source>
        <dbReference type="Proteomes" id="UP001161325"/>
    </source>
</evidence>
<reference evidence="6" key="1">
    <citation type="submission" date="2022-08" db="EMBL/GenBank/DDBJ databases">
        <title>Draft genome sequencing of Roseisolibacter agri AW1220.</title>
        <authorList>
            <person name="Tobiishi Y."/>
            <person name="Tonouchi A."/>
        </authorList>
    </citation>
    <scope>NUCLEOTIDE SEQUENCE</scope>
    <source>
        <strain evidence="6">AW1220</strain>
    </source>
</reference>
<evidence type="ECO:0000256" key="1">
    <source>
        <dbReference type="ARBA" id="ARBA00009437"/>
    </source>
</evidence>
<dbReference type="GO" id="GO:0003700">
    <property type="term" value="F:DNA-binding transcription factor activity"/>
    <property type="evidence" value="ECO:0007669"/>
    <property type="project" value="InterPro"/>
</dbReference>
<dbReference type="SUPFAM" id="SSF53850">
    <property type="entry name" value="Periplasmic binding protein-like II"/>
    <property type="match status" value="1"/>
</dbReference>
<dbReference type="CDD" id="cd08414">
    <property type="entry name" value="PBP2_LTTR_aromatics_like"/>
    <property type="match status" value="1"/>
</dbReference>
<protein>
    <submittedName>
        <fullName evidence="6">LysR family transcriptional regulator</fullName>
    </submittedName>
</protein>
<comment type="caution">
    <text evidence="6">The sequence shown here is derived from an EMBL/GenBank/DDBJ whole genome shotgun (WGS) entry which is preliminary data.</text>
</comment>
<dbReference type="Gene3D" id="3.40.190.10">
    <property type="entry name" value="Periplasmic binding protein-like II"/>
    <property type="match status" value="2"/>
</dbReference>
<dbReference type="PRINTS" id="PR00039">
    <property type="entry name" value="HTHLYSR"/>
</dbReference>
<dbReference type="SUPFAM" id="SSF46785">
    <property type="entry name" value="Winged helix' DNA-binding domain"/>
    <property type="match status" value="1"/>
</dbReference>
<dbReference type="InterPro" id="IPR036388">
    <property type="entry name" value="WH-like_DNA-bd_sf"/>
</dbReference>
<dbReference type="Proteomes" id="UP001161325">
    <property type="component" value="Unassembled WGS sequence"/>
</dbReference>
<dbReference type="InterPro" id="IPR000847">
    <property type="entry name" value="LysR_HTH_N"/>
</dbReference>
<dbReference type="GO" id="GO:0032993">
    <property type="term" value="C:protein-DNA complex"/>
    <property type="evidence" value="ECO:0007669"/>
    <property type="project" value="TreeGrafter"/>
</dbReference>
<evidence type="ECO:0000256" key="3">
    <source>
        <dbReference type="ARBA" id="ARBA00023125"/>
    </source>
</evidence>
<keyword evidence="4" id="KW-0804">Transcription</keyword>
<dbReference type="PANTHER" id="PTHR30346">
    <property type="entry name" value="TRANSCRIPTIONAL DUAL REGULATOR HCAR-RELATED"/>
    <property type="match status" value="1"/>
</dbReference>
<dbReference type="FunFam" id="1.10.10.10:FF:000001">
    <property type="entry name" value="LysR family transcriptional regulator"/>
    <property type="match status" value="1"/>
</dbReference>
<keyword evidence="7" id="KW-1185">Reference proteome</keyword>
<evidence type="ECO:0000259" key="5">
    <source>
        <dbReference type="PROSITE" id="PS50931"/>
    </source>
</evidence>
<dbReference type="PANTHER" id="PTHR30346:SF17">
    <property type="entry name" value="LYSR FAMILY TRANSCRIPTIONAL REGULATOR"/>
    <property type="match status" value="1"/>
</dbReference>
<accession>A0AA37V9Z9</accession>
<proteinExistence type="inferred from homology"/>
<comment type="similarity">
    <text evidence="1">Belongs to the LysR transcriptional regulatory family.</text>
</comment>
<keyword evidence="2" id="KW-0805">Transcription regulation</keyword>